<name>A0A0U1L5I1_9FIRM</name>
<dbReference type="GO" id="GO:0000976">
    <property type="term" value="F:transcription cis-regulatory region binding"/>
    <property type="evidence" value="ECO:0007669"/>
    <property type="project" value="TreeGrafter"/>
</dbReference>
<dbReference type="SUPFAM" id="SSF53850">
    <property type="entry name" value="Periplasmic binding protein-like II"/>
    <property type="match status" value="1"/>
</dbReference>
<reference evidence="7" key="1">
    <citation type="submission" date="2015-03" db="EMBL/GenBank/DDBJ databases">
        <authorList>
            <person name="Nijsse Bart"/>
        </authorList>
    </citation>
    <scope>NUCLEOTIDE SEQUENCE [LARGE SCALE GENOMIC DNA]</scope>
</reference>
<dbReference type="EMBL" id="CTRP01000014">
    <property type="protein sequence ID" value="CQR74559.1"/>
    <property type="molecule type" value="Genomic_DNA"/>
</dbReference>
<feature type="domain" description="HTH lysR-type" evidence="5">
    <location>
        <begin position="1"/>
        <end position="60"/>
    </location>
</feature>
<evidence type="ECO:0000313" key="6">
    <source>
        <dbReference type="EMBL" id="CQR74559.1"/>
    </source>
</evidence>
<evidence type="ECO:0000313" key="7">
    <source>
        <dbReference type="Proteomes" id="UP000049855"/>
    </source>
</evidence>
<dbReference type="InterPro" id="IPR005119">
    <property type="entry name" value="LysR_subst-bd"/>
</dbReference>
<dbReference type="Proteomes" id="UP000049855">
    <property type="component" value="Unassembled WGS sequence"/>
</dbReference>
<dbReference type="PANTHER" id="PTHR30126:SF40">
    <property type="entry name" value="HTH-TYPE TRANSCRIPTIONAL REGULATOR GLTR"/>
    <property type="match status" value="1"/>
</dbReference>
<dbReference type="Gene3D" id="1.10.10.10">
    <property type="entry name" value="Winged helix-like DNA-binding domain superfamily/Winged helix DNA-binding domain"/>
    <property type="match status" value="1"/>
</dbReference>
<sequence>MYFLGIEAFIAIVQTQSISKAANLLHLSQATVSYRLKTLEEEMGGVLVERKKGLKKISLTPMGESFFSIAERLEALRRETQILQTNGPQLALSISVAESLSHFILPPVYHRLQQYSPPIRLQIRTQHTQEAFHSIENREMDVAFVVREIVSPSVTVKPVFTEDMVLLRLAAPERQTGDSVDKKDLNPCYEIYINLNKEFQFKHDQWWDPACPSRIHLDNAGLLPVFLKDRQHWAIVPASVGKQLIQSNPFVLQKLSEKIPGWRCLQVIHKFPNESTMRSIRILDQYLQETFGVFQSRSAF</sequence>
<evidence type="ECO:0000256" key="4">
    <source>
        <dbReference type="ARBA" id="ARBA00023163"/>
    </source>
</evidence>
<keyword evidence="7" id="KW-1185">Reference proteome</keyword>
<comment type="similarity">
    <text evidence="1">Belongs to the LysR transcriptional regulatory family.</text>
</comment>
<dbReference type="Pfam" id="PF00126">
    <property type="entry name" value="HTH_1"/>
    <property type="match status" value="1"/>
</dbReference>
<dbReference type="InterPro" id="IPR000847">
    <property type="entry name" value="LysR_HTH_N"/>
</dbReference>
<dbReference type="RefSeq" id="WP_021170544.1">
    <property type="nucleotide sequence ID" value="NZ_CTRP01000014.1"/>
</dbReference>
<keyword evidence="2" id="KW-0805">Transcription regulation</keyword>
<dbReference type="CDD" id="cd05466">
    <property type="entry name" value="PBP2_LTTR_substrate"/>
    <property type="match status" value="1"/>
</dbReference>
<keyword evidence="4" id="KW-0804">Transcription</keyword>
<dbReference type="InterPro" id="IPR036390">
    <property type="entry name" value="WH_DNA-bd_sf"/>
</dbReference>
<dbReference type="PROSITE" id="PS50931">
    <property type="entry name" value="HTH_LYSR"/>
    <property type="match status" value="1"/>
</dbReference>
<evidence type="ECO:0000256" key="1">
    <source>
        <dbReference type="ARBA" id="ARBA00009437"/>
    </source>
</evidence>
<dbReference type="Gene3D" id="3.40.190.10">
    <property type="entry name" value="Periplasmic binding protein-like II"/>
    <property type="match status" value="2"/>
</dbReference>
<evidence type="ECO:0000259" key="5">
    <source>
        <dbReference type="PROSITE" id="PS50931"/>
    </source>
</evidence>
<evidence type="ECO:0000256" key="3">
    <source>
        <dbReference type="ARBA" id="ARBA00023125"/>
    </source>
</evidence>
<organism evidence="6 7">
    <name type="scientific">Sporomusa ovata</name>
    <dbReference type="NCBI Taxonomy" id="2378"/>
    <lineage>
        <taxon>Bacteria</taxon>
        <taxon>Bacillati</taxon>
        <taxon>Bacillota</taxon>
        <taxon>Negativicutes</taxon>
        <taxon>Selenomonadales</taxon>
        <taxon>Sporomusaceae</taxon>
        <taxon>Sporomusa</taxon>
    </lineage>
</organism>
<dbReference type="Pfam" id="PF03466">
    <property type="entry name" value="LysR_substrate"/>
    <property type="match status" value="1"/>
</dbReference>
<dbReference type="PANTHER" id="PTHR30126">
    <property type="entry name" value="HTH-TYPE TRANSCRIPTIONAL REGULATOR"/>
    <property type="match status" value="1"/>
</dbReference>
<protein>
    <submittedName>
        <fullName evidence="6">Transcriptional regulator, LysR family</fullName>
    </submittedName>
</protein>
<evidence type="ECO:0000256" key="2">
    <source>
        <dbReference type="ARBA" id="ARBA00023015"/>
    </source>
</evidence>
<keyword evidence="3" id="KW-0238">DNA-binding</keyword>
<proteinExistence type="inferred from homology"/>
<dbReference type="InterPro" id="IPR036388">
    <property type="entry name" value="WH-like_DNA-bd_sf"/>
</dbReference>
<dbReference type="PRINTS" id="PR00039">
    <property type="entry name" value="HTHLYSR"/>
</dbReference>
<dbReference type="GO" id="GO:0003700">
    <property type="term" value="F:DNA-binding transcription factor activity"/>
    <property type="evidence" value="ECO:0007669"/>
    <property type="project" value="InterPro"/>
</dbReference>
<accession>A0A0U1L5I1</accession>
<dbReference type="AlphaFoldDB" id="A0A0U1L5I1"/>
<dbReference type="SUPFAM" id="SSF46785">
    <property type="entry name" value="Winged helix' DNA-binding domain"/>
    <property type="match status" value="1"/>
</dbReference>
<gene>
    <name evidence="6" type="ORF">SpAn4DRAFT_1021</name>
</gene>